<dbReference type="GO" id="GO:0004497">
    <property type="term" value="F:monooxygenase activity"/>
    <property type="evidence" value="ECO:0007669"/>
    <property type="project" value="InterPro"/>
</dbReference>
<dbReference type="PROSITE" id="PS00086">
    <property type="entry name" value="CYTOCHROME_P450"/>
    <property type="match status" value="1"/>
</dbReference>
<dbReference type="SUPFAM" id="SSF48264">
    <property type="entry name" value="Cytochrome P450"/>
    <property type="match status" value="1"/>
</dbReference>
<dbReference type="EMBL" id="CAFBMH010000061">
    <property type="protein sequence ID" value="CAB4913673.1"/>
    <property type="molecule type" value="Genomic_DNA"/>
</dbReference>
<dbReference type="AlphaFoldDB" id="A0A6J6SAN3"/>
<comment type="similarity">
    <text evidence="1">Belongs to the cytochrome P450 family.</text>
</comment>
<proteinExistence type="inferred from homology"/>
<dbReference type="PRINTS" id="PR00359">
    <property type="entry name" value="BP450"/>
</dbReference>
<reference evidence="2" key="1">
    <citation type="submission" date="2020-05" db="EMBL/GenBank/DDBJ databases">
        <authorList>
            <person name="Chiriac C."/>
            <person name="Salcher M."/>
            <person name="Ghai R."/>
            <person name="Kavagutti S V."/>
        </authorList>
    </citation>
    <scope>NUCLEOTIDE SEQUENCE</scope>
</reference>
<dbReference type="PRINTS" id="PR00385">
    <property type="entry name" value="P450"/>
</dbReference>
<evidence type="ECO:0000313" key="2">
    <source>
        <dbReference type="EMBL" id="CAB4731803.1"/>
    </source>
</evidence>
<accession>A0A6J6SAN3</accession>
<dbReference type="GO" id="GO:0016705">
    <property type="term" value="F:oxidoreductase activity, acting on paired donors, with incorporation or reduction of molecular oxygen"/>
    <property type="evidence" value="ECO:0007669"/>
    <property type="project" value="InterPro"/>
</dbReference>
<dbReference type="InterPro" id="IPR017972">
    <property type="entry name" value="Cyt_P450_CS"/>
</dbReference>
<organism evidence="2">
    <name type="scientific">freshwater metagenome</name>
    <dbReference type="NCBI Taxonomy" id="449393"/>
    <lineage>
        <taxon>unclassified sequences</taxon>
        <taxon>metagenomes</taxon>
        <taxon>ecological metagenomes</taxon>
    </lineage>
</organism>
<dbReference type="InterPro" id="IPR001128">
    <property type="entry name" value="Cyt_P450"/>
</dbReference>
<dbReference type="EMBL" id="CAEZYR010000012">
    <property type="protein sequence ID" value="CAB4731803.1"/>
    <property type="molecule type" value="Genomic_DNA"/>
</dbReference>
<dbReference type="PANTHER" id="PTHR46696">
    <property type="entry name" value="P450, PUTATIVE (EUROFUNG)-RELATED"/>
    <property type="match status" value="1"/>
</dbReference>
<dbReference type="GO" id="GO:0020037">
    <property type="term" value="F:heme binding"/>
    <property type="evidence" value="ECO:0007669"/>
    <property type="project" value="InterPro"/>
</dbReference>
<name>A0A6J6SAN3_9ZZZZ</name>
<evidence type="ECO:0000313" key="4">
    <source>
        <dbReference type="EMBL" id="CAB4913673.1"/>
    </source>
</evidence>
<dbReference type="Gene3D" id="1.10.630.10">
    <property type="entry name" value="Cytochrome P450"/>
    <property type="match status" value="1"/>
</dbReference>
<gene>
    <name evidence="2" type="ORF">UFOPK2754_00529</name>
    <name evidence="3" type="ORF">UFOPK3139_01000</name>
    <name evidence="4" type="ORF">UFOPK3543_01672</name>
</gene>
<dbReference type="PANTHER" id="PTHR46696:SF6">
    <property type="entry name" value="P450, PUTATIVE (EUROFUNG)-RELATED"/>
    <property type="match status" value="1"/>
</dbReference>
<evidence type="ECO:0000256" key="1">
    <source>
        <dbReference type="ARBA" id="ARBA00010617"/>
    </source>
</evidence>
<evidence type="ECO:0000313" key="3">
    <source>
        <dbReference type="EMBL" id="CAB4825627.1"/>
    </source>
</evidence>
<dbReference type="InterPro" id="IPR036396">
    <property type="entry name" value="Cyt_P450_sf"/>
</dbReference>
<dbReference type="EMBL" id="CAFABA010000031">
    <property type="protein sequence ID" value="CAB4825627.1"/>
    <property type="molecule type" value="Genomic_DNA"/>
</dbReference>
<dbReference type="GO" id="GO:0005506">
    <property type="term" value="F:iron ion binding"/>
    <property type="evidence" value="ECO:0007669"/>
    <property type="project" value="InterPro"/>
</dbReference>
<sequence length="401" mass="44801">MHDAGLEQAHYRSVVADHAFVDVRSESFAEDPYPVLAAMRAQGRVHHHQPSNQWFLLQFDDVGFGLADIRRNERTSRDPLNPFAMDGAGHTGPRRLIAPALSNQKMQVLRDRTQMIVDDALTAKAPGSLLNVVDEIGYLLPYRLMCLLLGVPELPDPTALRDVTFKSLALIDAFSGPEQIQHFVAAAQDLYRHLDEVVEWKRSHRGDDLVSTVLAAADEGTVMTHDHVVPYLHTLYLAGMHTTVNQISLSLLALMHNRSQWELLVEHPKLCDNAVEELLRFDPTAQYMRRTALEDYRFGDDVVPEGAAVVAWIASANRDPAKWGADADVLDITRADAPKHIAFGKGPHVCIGSWLARLELRVVIETLVTRFPRVELATDELTWTSGITAIRGPDELTLQLR</sequence>
<dbReference type="InterPro" id="IPR002397">
    <property type="entry name" value="Cyt_P450_B"/>
</dbReference>
<dbReference type="Pfam" id="PF00067">
    <property type="entry name" value="p450"/>
    <property type="match status" value="1"/>
</dbReference>
<protein>
    <submittedName>
        <fullName evidence="2">Unannotated protein</fullName>
    </submittedName>
</protein>